<dbReference type="InterPro" id="IPR004104">
    <property type="entry name" value="Gfo/Idh/MocA-like_OxRdtase_C"/>
</dbReference>
<evidence type="ECO:0000256" key="1">
    <source>
        <dbReference type="ARBA" id="ARBA00010928"/>
    </source>
</evidence>
<dbReference type="SUPFAM" id="SSF55347">
    <property type="entry name" value="Glyceraldehyde-3-phosphate dehydrogenase-like, C-terminal domain"/>
    <property type="match status" value="1"/>
</dbReference>
<dbReference type="PANTHER" id="PTHR43377">
    <property type="entry name" value="BILIVERDIN REDUCTASE A"/>
    <property type="match status" value="1"/>
</dbReference>
<dbReference type="SUPFAM" id="SSF51735">
    <property type="entry name" value="NAD(P)-binding Rossmann-fold domains"/>
    <property type="match status" value="1"/>
</dbReference>
<dbReference type="InterPro" id="IPR000683">
    <property type="entry name" value="Gfo/Idh/MocA-like_OxRdtase_N"/>
</dbReference>
<gene>
    <name evidence="5" type="ORF">CLV37_11697</name>
</gene>
<dbReference type="Pfam" id="PF02894">
    <property type="entry name" value="GFO_IDH_MocA_C"/>
    <property type="match status" value="1"/>
</dbReference>
<comment type="caution">
    <text evidence="5">The sequence shown here is derived from an EMBL/GenBank/DDBJ whole genome shotgun (WGS) entry which is preliminary data.</text>
</comment>
<dbReference type="PANTHER" id="PTHR43377:SF2">
    <property type="entry name" value="BINDING ROSSMANN FOLD OXIDOREDUCTASE, PUTATIVE (AFU_ORTHOLOGUE AFUA_4G00560)-RELATED"/>
    <property type="match status" value="1"/>
</dbReference>
<evidence type="ECO:0000313" key="6">
    <source>
        <dbReference type="Proteomes" id="UP000238083"/>
    </source>
</evidence>
<dbReference type="InterPro" id="IPR036291">
    <property type="entry name" value="NAD(P)-bd_dom_sf"/>
</dbReference>
<evidence type="ECO:0000313" key="5">
    <source>
        <dbReference type="EMBL" id="PRY10544.1"/>
    </source>
</evidence>
<dbReference type="GO" id="GO:0000166">
    <property type="term" value="F:nucleotide binding"/>
    <property type="evidence" value="ECO:0007669"/>
    <property type="project" value="InterPro"/>
</dbReference>
<proteinExistence type="inferred from homology"/>
<feature type="region of interest" description="Disordered" evidence="2">
    <location>
        <begin position="1"/>
        <end position="20"/>
    </location>
</feature>
<accession>A0A2T0QXC9</accession>
<dbReference type="InterPro" id="IPR051450">
    <property type="entry name" value="Gfo/Idh/MocA_Oxidoreductases"/>
</dbReference>
<name>A0A2T0QXC9_9ACTN</name>
<organism evidence="5 6">
    <name type="scientific">Kineococcus rhizosphaerae</name>
    <dbReference type="NCBI Taxonomy" id="559628"/>
    <lineage>
        <taxon>Bacteria</taxon>
        <taxon>Bacillati</taxon>
        <taxon>Actinomycetota</taxon>
        <taxon>Actinomycetes</taxon>
        <taxon>Kineosporiales</taxon>
        <taxon>Kineosporiaceae</taxon>
        <taxon>Kineococcus</taxon>
    </lineage>
</organism>
<dbReference type="AlphaFoldDB" id="A0A2T0QXC9"/>
<dbReference type="Proteomes" id="UP000238083">
    <property type="component" value="Unassembled WGS sequence"/>
</dbReference>
<sequence>MTDTHPTGRIPLQPSPSRRRYAVVGTGGRSQMYLEALATTHADVGVVSALVDGNEVRMAYYEEFLAAAGQDEPPRRYRPEQFDDLLRHDRPDAVIVTSPDHTHARYVVAALDAGVDVVCEKPLTIDAESLRAIVEAARTSTADLVVTFNYRYSPRNSALRRVITDGRIGEVTSVHFEWCLDTVHGADYFRRWHREKANSGGLLVHKSTHHFDLVNWWIDDAPETVFALGGLRFYGAANAARRGLGPRPELGRAAVGQGDPFVLDLAADDKLRRLFLEGEALDGYHRDRDVFTDGITIEDNLTLAVGYSRGASMAYTLNAHSPWEGYRVAVNGTRGRVELEVVERSHVDAVGLTSGGDPGKSAPVVDPSATPDDSEAAAQSLRPWGSRLLLQEHWQPPQVVPIPEGAGSHGGGDAVLLDDVLRGASDDPLHRRAGYLDGVRSVLVGVAGNASLASGRAVGLAEFGLPLRAEEVPA</sequence>
<feature type="region of interest" description="Disordered" evidence="2">
    <location>
        <begin position="349"/>
        <end position="375"/>
    </location>
</feature>
<dbReference type="EMBL" id="PVZF01000016">
    <property type="protein sequence ID" value="PRY10544.1"/>
    <property type="molecule type" value="Genomic_DNA"/>
</dbReference>
<feature type="domain" description="Gfo/Idh/MocA-like oxidoreductase C-terminal" evidence="4">
    <location>
        <begin position="161"/>
        <end position="459"/>
    </location>
</feature>
<dbReference type="Pfam" id="PF01408">
    <property type="entry name" value="GFO_IDH_MocA"/>
    <property type="match status" value="1"/>
</dbReference>
<reference evidence="5 6" key="1">
    <citation type="submission" date="2018-03" db="EMBL/GenBank/DDBJ databases">
        <title>Genomic Encyclopedia of Archaeal and Bacterial Type Strains, Phase II (KMG-II): from individual species to whole genera.</title>
        <authorList>
            <person name="Goeker M."/>
        </authorList>
    </citation>
    <scope>NUCLEOTIDE SEQUENCE [LARGE SCALE GENOMIC DNA]</scope>
    <source>
        <strain evidence="5 6">DSM 19711</strain>
    </source>
</reference>
<evidence type="ECO:0000259" key="4">
    <source>
        <dbReference type="Pfam" id="PF02894"/>
    </source>
</evidence>
<dbReference type="Gene3D" id="3.30.360.10">
    <property type="entry name" value="Dihydrodipicolinate Reductase, domain 2"/>
    <property type="match status" value="1"/>
</dbReference>
<evidence type="ECO:0000256" key="2">
    <source>
        <dbReference type="SAM" id="MobiDB-lite"/>
    </source>
</evidence>
<protein>
    <submittedName>
        <fullName evidence="5">Oxidoreductase family protein</fullName>
    </submittedName>
</protein>
<dbReference type="Gene3D" id="3.40.50.720">
    <property type="entry name" value="NAD(P)-binding Rossmann-like Domain"/>
    <property type="match status" value="1"/>
</dbReference>
<keyword evidence="6" id="KW-1185">Reference proteome</keyword>
<feature type="domain" description="Gfo/Idh/MocA-like oxidoreductase N-terminal" evidence="3">
    <location>
        <begin position="20"/>
        <end position="146"/>
    </location>
</feature>
<evidence type="ECO:0000259" key="3">
    <source>
        <dbReference type="Pfam" id="PF01408"/>
    </source>
</evidence>
<comment type="similarity">
    <text evidence="1">Belongs to the Gfo/Idh/MocA family.</text>
</comment>